<evidence type="ECO:0000313" key="5">
    <source>
        <dbReference type="Proteomes" id="UP000439591"/>
    </source>
</evidence>
<keyword evidence="4" id="KW-1185">Reference proteome</keyword>
<dbReference type="GO" id="GO:0016853">
    <property type="term" value="F:isomerase activity"/>
    <property type="evidence" value="ECO:0007669"/>
    <property type="project" value="UniProtKB-KW"/>
</dbReference>
<dbReference type="GO" id="GO:0097367">
    <property type="term" value="F:carbohydrate derivative binding"/>
    <property type="evidence" value="ECO:0007669"/>
    <property type="project" value="InterPro"/>
</dbReference>
<dbReference type="SUPFAM" id="SSF53697">
    <property type="entry name" value="SIS domain"/>
    <property type="match status" value="1"/>
</dbReference>
<keyword evidence="3" id="KW-0413">Isomerase</keyword>
<dbReference type="GO" id="GO:1901135">
    <property type="term" value="P:carbohydrate derivative metabolic process"/>
    <property type="evidence" value="ECO:0007669"/>
    <property type="project" value="InterPro"/>
</dbReference>
<dbReference type="PANTHER" id="PTHR30390:SF6">
    <property type="entry name" value="DNAA INITIATOR-ASSOCIATING PROTEIN DIAA"/>
    <property type="match status" value="1"/>
</dbReference>
<dbReference type="AlphaFoldDB" id="A0A5S9N3C4"/>
<name>A0A5S9N3C4_9GAMM</name>
<evidence type="ECO:0000313" key="3">
    <source>
        <dbReference type="EMBL" id="CAA0083530.1"/>
    </source>
</evidence>
<evidence type="ECO:0000259" key="1">
    <source>
        <dbReference type="PROSITE" id="PS51464"/>
    </source>
</evidence>
<protein>
    <submittedName>
        <fullName evidence="3">Phosphoheptose isomerase</fullName>
        <ecNumber evidence="3">5.3.1.28</ecNumber>
    </submittedName>
</protein>
<dbReference type="EC" id="5.3.1.28" evidence="3"/>
<feature type="domain" description="SIS" evidence="1">
    <location>
        <begin position="42"/>
        <end position="202"/>
    </location>
</feature>
<dbReference type="PANTHER" id="PTHR30390">
    <property type="entry name" value="SEDOHEPTULOSE 7-PHOSPHATE ISOMERASE / DNAA INITIATOR-ASSOCIATING FACTOR FOR REPLICATION INITIATION"/>
    <property type="match status" value="1"/>
</dbReference>
<reference evidence="4 5" key="1">
    <citation type="submission" date="2019-11" db="EMBL/GenBank/DDBJ databases">
        <authorList>
            <person name="Holert J."/>
        </authorList>
    </citation>
    <scope>NUCLEOTIDE SEQUENCE [LARGE SCALE GENOMIC DNA]</scope>
    <source>
        <strain evidence="2">BC3_2A</strain>
        <strain evidence="3">SB11_1A</strain>
    </source>
</reference>
<dbReference type="CDD" id="cd05006">
    <property type="entry name" value="SIS_GmhA"/>
    <property type="match status" value="1"/>
</dbReference>
<sequence length="202" mass="22076">MKNKITVDYSEQVIDLFHRHIESCMYTMEALAEVIAQASECLVESMLHEHKIICCGEGNSRLIAHHLATNLLNSYQHERPALPAMVLSSDAATAIAADSSYNDIYANQIRALGQTGDCLVLCYNGGGSTATLRAIQAAHERGMRIISLSNVKASDASALLLPNDIELTFPVEDRARAIEMQLVAVHSICELIDTLLFGTTYP</sequence>
<evidence type="ECO:0000313" key="4">
    <source>
        <dbReference type="Proteomes" id="UP000435877"/>
    </source>
</evidence>
<dbReference type="Gene3D" id="3.40.50.10490">
    <property type="entry name" value="Glucose-6-phosphate isomerase like protein, domain 1"/>
    <property type="match status" value="1"/>
</dbReference>
<organism evidence="3 4">
    <name type="scientific">Zhongshania aliphaticivorans</name>
    <dbReference type="NCBI Taxonomy" id="1470434"/>
    <lineage>
        <taxon>Bacteria</taxon>
        <taxon>Pseudomonadati</taxon>
        <taxon>Pseudomonadota</taxon>
        <taxon>Gammaproteobacteria</taxon>
        <taxon>Cellvibrionales</taxon>
        <taxon>Spongiibacteraceae</taxon>
        <taxon>Zhongshania</taxon>
    </lineage>
</organism>
<evidence type="ECO:0000313" key="2">
    <source>
        <dbReference type="EMBL" id="CAA0083236.1"/>
    </source>
</evidence>
<dbReference type="EMBL" id="CACSIM010000001">
    <property type="protein sequence ID" value="CAA0083236.1"/>
    <property type="molecule type" value="Genomic_DNA"/>
</dbReference>
<dbReference type="Pfam" id="PF13580">
    <property type="entry name" value="SIS_2"/>
    <property type="match status" value="1"/>
</dbReference>
<dbReference type="InterPro" id="IPR001347">
    <property type="entry name" value="SIS_dom"/>
</dbReference>
<dbReference type="PROSITE" id="PS51464">
    <property type="entry name" value="SIS"/>
    <property type="match status" value="1"/>
</dbReference>
<gene>
    <name evidence="3" type="primary">gmhA</name>
    <name evidence="3" type="ORF">IHBHHGIJ_00563</name>
    <name evidence="2" type="ORF">KFEGEMFD_00587</name>
</gene>
<dbReference type="InterPro" id="IPR046348">
    <property type="entry name" value="SIS_dom_sf"/>
</dbReference>
<dbReference type="Proteomes" id="UP000435877">
    <property type="component" value="Unassembled WGS sequence"/>
</dbReference>
<dbReference type="RefSeq" id="WP_235035518.1">
    <property type="nucleotide sequence ID" value="NZ_CACSIK010000001.1"/>
</dbReference>
<dbReference type="EMBL" id="CACSIK010000001">
    <property type="protein sequence ID" value="CAA0083530.1"/>
    <property type="molecule type" value="Genomic_DNA"/>
</dbReference>
<accession>A0A5S9N3C4</accession>
<dbReference type="Proteomes" id="UP000439591">
    <property type="component" value="Unassembled WGS sequence"/>
</dbReference>
<dbReference type="InterPro" id="IPR035461">
    <property type="entry name" value="GmhA/DiaA"/>
</dbReference>
<dbReference type="InterPro" id="IPR050099">
    <property type="entry name" value="SIS_GmhA/DiaA_subfam"/>
</dbReference>
<proteinExistence type="predicted"/>